<evidence type="ECO:0000313" key="2">
    <source>
        <dbReference type="Proteomes" id="UP000036681"/>
    </source>
</evidence>
<proteinExistence type="predicted"/>
<name>A0A0M3IDR5_ASCLU</name>
<keyword evidence="1" id="KW-0812">Transmembrane</keyword>
<dbReference type="Proteomes" id="UP000036681">
    <property type="component" value="Unplaced"/>
</dbReference>
<evidence type="ECO:0000256" key="1">
    <source>
        <dbReference type="SAM" id="Phobius"/>
    </source>
</evidence>
<dbReference type="WBParaSite" id="ALUE_0001618401-mRNA-1">
    <property type="protein sequence ID" value="ALUE_0001618401-mRNA-1"/>
    <property type="gene ID" value="ALUE_0001618401"/>
</dbReference>
<organism evidence="2 3">
    <name type="scientific">Ascaris lumbricoides</name>
    <name type="common">Giant roundworm</name>
    <dbReference type="NCBI Taxonomy" id="6252"/>
    <lineage>
        <taxon>Eukaryota</taxon>
        <taxon>Metazoa</taxon>
        <taxon>Ecdysozoa</taxon>
        <taxon>Nematoda</taxon>
        <taxon>Chromadorea</taxon>
        <taxon>Rhabditida</taxon>
        <taxon>Spirurina</taxon>
        <taxon>Ascaridomorpha</taxon>
        <taxon>Ascaridoidea</taxon>
        <taxon>Ascarididae</taxon>
        <taxon>Ascaris</taxon>
    </lineage>
</organism>
<reference evidence="3" key="1">
    <citation type="submission" date="2017-02" db="UniProtKB">
        <authorList>
            <consortium name="WormBaseParasite"/>
        </authorList>
    </citation>
    <scope>IDENTIFICATION</scope>
</reference>
<feature type="transmembrane region" description="Helical" evidence="1">
    <location>
        <begin position="23"/>
        <end position="55"/>
    </location>
</feature>
<keyword evidence="2" id="KW-1185">Reference proteome</keyword>
<protein>
    <submittedName>
        <fullName evidence="3">Uncharacterized protein</fullName>
    </submittedName>
</protein>
<accession>A0A0M3IDR5</accession>
<dbReference type="AlphaFoldDB" id="A0A0M3IDR5"/>
<sequence>MIRRARAVVVCIDREEKGNSARLIGLIVGIIALTMCCLLPCICIIGIWFAGWFGIREARKRETAKPSPEVAVVHEPVKRGYAIPTEERTEAIVYETKQRDRYFRRSPSPHEPVKRGYAIPTEERTEAIVYETKQRDRYFRRSPSPHGFDDYTYYKSSRL</sequence>
<keyword evidence="1" id="KW-1133">Transmembrane helix</keyword>
<evidence type="ECO:0000313" key="3">
    <source>
        <dbReference type="WBParaSite" id="ALUE_0001618401-mRNA-1"/>
    </source>
</evidence>
<keyword evidence="1" id="KW-0472">Membrane</keyword>